<gene>
    <name evidence="1" type="ORF">QC825_07650</name>
</gene>
<organism evidence="1 2">
    <name type="scientific">Larsenimonas suaedae</name>
    <dbReference type="NCBI Taxonomy" id="1851019"/>
    <lineage>
        <taxon>Bacteria</taxon>
        <taxon>Pseudomonadati</taxon>
        <taxon>Pseudomonadota</taxon>
        <taxon>Gammaproteobacteria</taxon>
        <taxon>Oceanospirillales</taxon>
        <taxon>Halomonadaceae</taxon>
        <taxon>Larsenimonas</taxon>
    </lineage>
</organism>
<evidence type="ECO:0000313" key="1">
    <source>
        <dbReference type="EMBL" id="MDR5895940.1"/>
    </source>
</evidence>
<dbReference type="RefSeq" id="WP_251589866.1">
    <property type="nucleotide sequence ID" value="NZ_JAMLJI010000001.1"/>
</dbReference>
<comment type="caution">
    <text evidence="1">The sequence shown here is derived from an EMBL/GenBank/DDBJ whole genome shotgun (WGS) entry which is preliminary data.</text>
</comment>
<dbReference type="Proteomes" id="UP001269375">
    <property type="component" value="Unassembled WGS sequence"/>
</dbReference>
<sequence>MFTEQALPMAWRSLTANTALFFQAINPTTKKAMQLHGLFFYLYRRLVAKLP</sequence>
<evidence type="ECO:0000313" key="2">
    <source>
        <dbReference type="Proteomes" id="UP001269375"/>
    </source>
</evidence>
<accession>A0ABU1GV79</accession>
<name>A0ABU1GV79_9GAMM</name>
<dbReference type="EMBL" id="JARWAO010000003">
    <property type="protein sequence ID" value="MDR5895940.1"/>
    <property type="molecule type" value="Genomic_DNA"/>
</dbReference>
<protein>
    <submittedName>
        <fullName evidence="1">Uncharacterized protein</fullName>
    </submittedName>
</protein>
<proteinExistence type="predicted"/>
<reference evidence="1 2" key="1">
    <citation type="submission" date="2023-04" db="EMBL/GenBank/DDBJ databases">
        <title>A long-awaited taxogenomic arrangement of the family Halomonadaceae.</title>
        <authorList>
            <person name="De La Haba R."/>
            <person name="Chuvochina M."/>
            <person name="Wittouck S."/>
            <person name="Arahal D.R."/>
            <person name="Sanchez-Porro C."/>
            <person name="Hugenholtz P."/>
            <person name="Ventosa A."/>
        </authorList>
    </citation>
    <scope>NUCLEOTIDE SEQUENCE [LARGE SCALE GENOMIC DNA]</scope>
    <source>
        <strain evidence="1 2">DSM 22428</strain>
    </source>
</reference>
<keyword evidence="2" id="KW-1185">Reference proteome</keyword>